<evidence type="ECO:0000256" key="4">
    <source>
        <dbReference type="ARBA" id="ARBA00004752"/>
    </source>
</evidence>
<dbReference type="HAMAP" id="MF_00047">
    <property type="entry name" value="Dala_Dala_lig"/>
    <property type="match status" value="1"/>
</dbReference>
<feature type="domain" description="ATP-grasp" evidence="23">
    <location>
        <begin position="147"/>
        <end position="354"/>
    </location>
</feature>
<evidence type="ECO:0000256" key="1">
    <source>
        <dbReference type="ARBA" id="ARBA00001936"/>
    </source>
</evidence>
<dbReference type="PIRSF" id="PIRSF039102">
    <property type="entry name" value="Ddl/VanB"/>
    <property type="match status" value="1"/>
</dbReference>
<evidence type="ECO:0000256" key="5">
    <source>
        <dbReference type="ARBA" id="ARBA00010871"/>
    </source>
</evidence>
<feature type="active site" evidence="19">
    <location>
        <position position="195"/>
    </location>
</feature>
<feature type="binding site" evidence="20">
    <location>
        <position position="143"/>
    </location>
    <ligand>
        <name>ATP</name>
        <dbReference type="ChEBI" id="CHEBI:30616"/>
    </ligand>
</feature>
<comment type="pathway">
    <text evidence="17">Glycan biosynthesis.</text>
</comment>
<dbReference type="GO" id="GO:0005524">
    <property type="term" value="F:ATP binding"/>
    <property type="evidence" value="ECO:0007669"/>
    <property type="project" value="UniProtKB-UniRule"/>
</dbReference>
<proteinExistence type="inferred from homology"/>
<comment type="cofactor">
    <cofactor evidence="21">
        <name>Mg(2+)</name>
        <dbReference type="ChEBI" id="CHEBI:18420"/>
    </cofactor>
    <cofactor evidence="21">
        <name>Mn(2+)</name>
        <dbReference type="ChEBI" id="CHEBI:29035"/>
    </cofactor>
    <text evidence="21">Binds 2 magnesium or manganese ions per subunit.</text>
</comment>
<dbReference type="PROSITE" id="PS00844">
    <property type="entry name" value="DALA_DALA_LIGASE_2"/>
    <property type="match status" value="1"/>
</dbReference>
<dbReference type="FunFam" id="3.30.470.20:FF:000008">
    <property type="entry name" value="D-alanine--D-alanine ligase"/>
    <property type="match status" value="1"/>
</dbReference>
<dbReference type="EC" id="6.3.2.4" evidence="18"/>
<comment type="pathway">
    <text evidence="4 18">Cell wall biogenesis; peptidoglycan biosynthesis.</text>
</comment>
<dbReference type="KEGG" id="pabo:BCY86_06370"/>
<dbReference type="InterPro" id="IPR011095">
    <property type="entry name" value="Dala_Dala_lig_C"/>
</dbReference>
<reference evidence="24 25" key="1">
    <citation type="submission" date="2016-08" db="EMBL/GenBank/DDBJ databases">
        <title>Identification and validation of antigenic proteins from Pajaroellobacter abortibovis using de-novo genome sequence assembly and reverse vaccinology.</title>
        <authorList>
            <person name="Welly B.T."/>
            <person name="Miller M.R."/>
            <person name="Stott J.L."/>
            <person name="Blanchard M.T."/>
            <person name="Islas-Trejo A.D."/>
            <person name="O'Rourke S.M."/>
            <person name="Young A.E."/>
            <person name="Medrano J.F."/>
            <person name="Van Eenennaam A.L."/>
        </authorList>
    </citation>
    <scope>NUCLEOTIDE SEQUENCE [LARGE SCALE GENOMIC DNA]</scope>
    <source>
        <strain evidence="24 25">BTF92-0548A/99-0131</strain>
    </source>
</reference>
<feature type="binding site" evidence="20">
    <location>
        <begin position="320"/>
        <end position="321"/>
    </location>
    <ligand>
        <name>ATP</name>
        <dbReference type="ChEBI" id="CHEBI:30616"/>
    </ligand>
</feature>
<evidence type="ECO:0000256" key="2">
    <source>
        <dbReference type="ARBA" id="ARBA00003921"/>
    </source>
</evidence>
<keyword evidence="9 20" id="KW-0547">Nucleotide-binding</keyword>
<evidence type="ECO:0000256" key="3">
    <source>
        <dbReference type="ARBA" id="ARBA00004496"/>
    </source>
</evidence>
<dbReference type="OrthoDB" id="9813261at2"/>
<keyword evidence="8 21" id="KW-0479">Metal-binding</keyword>
<evidence type="ECO:0000256" key="11">
    <source>
        <dbReference type="ARBA" id="ARBA00022842"/>
    </source>
</evidence>
<name>A0A1L6MXN1_9BACT</name>
<comment type="function">
    <text evidence="2 18">Cell wall formation.</text>
</comment>
<accession>A0A1L6MXN1</accession>
<dbReference type="UniPathway" id="UPA00219"/>
<evidence type="ECO:0000256" key="22">
    <source>
        <dbReference type="PROSITE-ProRule" id="PRU00409"/>
    </source>
</evidence>
<dbReference type="NCBIfam" id="NF002378">
    <property type="entry name" value="PRK01372.1"/>
    <property type="match status" value="1"/>
</dbReference>
<evidence type="ECO:0000256" key="18">
    <source>
        <dbReference type="HAMAP-Rule" id="MF_00047"/>
    </source>
</evidence>
<dbReference type="Gene3D" id="3.30.470.20">
    <property type="entry name" value="ATP-grasp fold, B domain"/>
    <property type="match status" value="1"/>
</dbReference>
<dbReference type="InterPro" id="IPR011761">
    <property type="entry name" value="ATP-grasp"/>
</dbReference>
<dbReference type="Proteomes" id="UP000185544">
    <property type="component" value="Chromosome"/>
</dbReference>
<feature type="binding site" evidence="20">
    <location>
        <begin position="187"/>
        <end position="189"/>
    </location>
    <ligand>
        <name>ATP</name>
        <dbReference type="ChEBI" id="CHEBI:30616"/>
    </ligand>
</feature>
<comment type="similarity">
    <text evidence="5 18">Belongs to the D-alanine--D-alanine ligase family.</text>
</comment>
<protein>
    <recommendedName>
        <fullName evidence="18">D-alanine--D-alanine ligase</fullName>
        <ecNumber evidence="18">6.3.2.4</ecNumber>
    </recommendedName>
    <alternativeName>
        <fullName evidence="18">D-Ala-D-Ala ligase</fullName>
    </alternativeName>
    <alternativeName>
        <fullName evidence="18">D-alanylalanine synthetase</fullName>
    </alternativeName>
</protein>
<keyword evidence="7 18" id="KW-0436">Ligase</keyword>
<dbReference type="SUPFAM" id="SSF52440">
    <property type="entry name" value="PreATP-grasp domain"/>
    <property type="match status" value="1"/>
</dbReference>
<dbReference type="SUPFAM" id="SSF56059">
    <property type="entry name" value="Glutathione synthetase ATP-binding domain-like"/>
    <property type="match status" value="1"/>
</dbReference>
<evidence type="ECO:0000256" key="13">
    <source>
        <dbReference type="ARBA" id="ARBA00022984"/>
    </source>
</evidence>
<comment type="subcellular location">
    <subcellularLocation>
        <location evidence="3 18">Cytoplasm</location>
    </subcellularLocation>
</comment>
<dbReference type="PROSITE" id="PS00843">
    <property type="entry name" value="DALA_DALA_LIGASE_1"/>
    <property type="match status" value="1"/>
</dbReference>
<keyword evidence="6 18" id="KW-0963">Cytoplasm</keyword>
<evidence type="ECO:0000256" key="7">
    <source>
        <dbReference type="ARBA" id="ARBA00022598"/>
    </source>
</evidence>
<keyword evidence="13 18" id="KW-0573">Peptidoglycan synthesis</keyword>
<evidence type="ECO:0000256" key="9">
    <source>
        <dbReference type="ARBA" id="ARBA00022741"/>
    </source>
</evidence>
<dbReference type="EMBL" id="CP016908">
    <property type="protein sequence ID" value="APS00343.1"/>
    <property type="molecule type" value="Genomic_DNA"/>
</dbReference>
<dbReference type="GO" id="GO:0008716">
    <property type="term" value="F:D-alanine-D-alanine ligase activity"/>
    <property type="evidence" value="ECO:0007669"/>
    <property type="project" value="UniProtKB-UniRule"/>
</dbReference>
<feature type="binding site" evidence="21">
    <location>
        <position position="323"/>
    </location>
    <ligand>
        <name>Mg(2+)</name>
        <dbReference type="ChEBI" id="CHEBI:18420"/>
        <label>2</label>
    </ligand>
</feature>
<dbReference type="RefSeq" id="WP_075277008.1">
    <property type="nucleotide sequence ID" value="NZ_CP016908.1"/>
</dbReference>
<keyword evidence="12 18" id="KW-0133">Cell shape</keyword>
<dbReference type="GO" id="GO:0046872">
    <property type="term" value="F:metal ion binding"/>
    <property type="evidence" value="ECO:0007669"/>
    <property type="project" value="UniProtKB-KW"/>
</dbReference>
<dbReference type="Pfam" id="PF07478">
    <property type="entry name" value="Dala_Dala_lig_C"/>
    <property type="match status" value="1"/>
</dbReference>
<evidence type="ECO:0000256" key="16">
    <source>
        <dbReference type="ARBA" id="ARBA00047614"/>
    </source>
</evidence>
<evidence type="ECO:0000256" key="17">
    <source>
        <dbReference type="ARBA" id="ARBA00060592"/>
    </source>
</evidence>
<comment type="catalytic activity">
    <reaction evidence="16 18">
        <text>2 D-alanine + ATP = D-alanyl-D-alanine + ADP + phosphate + H(+)</text>
        <dbReference type="Rhea" id="RHEA:11224"/>
        <dbReference type="ChEBI" id="CHEBI:15378"/>
        <dbReference type="ChEBI" id="CHEBI:30616"/>
        <dbReference type="ChEBI" id="CHEBI:43474"/>
        <dbReference type="ChEBI" id="CHEBI:57416"/>
        <dbReference type="ChEBI" id="CHEBI:57822"/>
        <dbReference type="ChEBI" id="CHEBI:456216"/>
        <dbReference type="EC" id="6.3.2.4"/>
    </reaction>
</comment>
<dbReference type="InterPro" id="IPR005905">
    <property type="entry name" value="D_ala_D_ala"/>
</dbReference>
<evidence type="ECO:0000256" key="15">
    <source>
        <dbReference type="ARBA" id="ARBA00023316"/>
    </source>
</evidence>
<dbReference type="AlphaFoldDB" id="A0A1L6MXN1"/>
<evidence type="ECO:0000313" key="25">
    <source>
        <dbReference type="Proteomes" id="UP000185544"/>
    </source>
</evidence>
<dbReference type="NCBIfam" id="NF002528">
    <property type="entry name" value="PRK01966.1-4"/>
    <property type="match status" value="1"/>
</dbReference>
<evidence type="ECO:0000256" key="8">
    <source>
        <dbReference type="ARBA" id="ARBA00022723"/>
    </source>
</evidence>
<feature type="binding site" evidence="20">
    <location>
        <begin position="195"/>
        <end position="196"/>
    </location>
    <ligand>
        <name>ATP</name>
        <dbReference type="ChEBI" id="CHEBI:30616"/>
    </ligand>
</feature>
<evidence type="ECO:0000256" key="12">
    <source>
        <dbReference type="ARBA" id="ARBA00022960"/>
    </source>
</evidence>
<dbReference type="GO" id="GO:0009252">
    <property type="term" value="P:peptidoglycan biosynthetic process"/>
    <property type="evidence" value="ECO:0007669"/>
    <property type="project" value="UniProtKB-UniRule"/>
</dbReference>
<evidence type="ECO:0000256" key="6">
    <source>
        <dbReference type="ARBA" id="ARBA00022490"/>
    </source>
</evidence>
<gene>
    <name evidence="18" type="primary">ddl</name>
    <name evidence="24" type="ORF">BCY86_06370</name>
</gene>
<evidence type="ECO:0000256" key="10">
    <source>
        <dbReference type="ARBA" id="ARBA00022840"/>
    </source>
</evidence>
<evidence type="ECO:0000259" key="23">
    <source>
        <dbReference type="PROSITE" id="PS50975"/>
    </source>
</evidence>
<dbReference type="InterPro" id="IPR016185">
    <property type="entry name" value="PreATP-grasp_dom_sf"/>
</dbReference>
<dbReference type="InterPro" id="IPR000291">
    <property type="entry name" value="D-Ala_lig_Van_CS"/>
</dbReference>
<feature type="active site" evidence="19">
    <location>
        <position position="16"/>
    </location>
</feature>
<keyword evidence="10 22" id="KW-0067">ATP-binding</keyword>
<dbReference type="GO" id="GO:0008360">
    <property type="term" value="P:regulation of cell shape"/>
    <property type="evidence" value="ECO:0007669"/>
    <property type="project" value="UniProtKB-KW"/>
</dbReference>
<dbReference type="FunFam" id="3.30.1490.20:FF:000007">
    <property type="entry name" value="D-alanine--D-alanine ligase"/>
    <property type="match status" value="1"/>
</dbReference>
<evidence type="ECO:0000256" key="19">
    <source>
        <dbReference type="PIRSR" id="PIRSR039102-1"/>
    </source>
</evidence>
<evidence type="ECO:0000313" key="24">
    <source>
        <dbReference type="EMBL" id="APS00343.1"/>
    </source>
</evidence>
<evidence type="ECO:0000256" key="14">
    <source>
        <dbReference type="ARBA" id="ARBA00023211"/>
    </source>
</evidence>
<dbReference type="STRING" id="1882918.BCY86_06370"/>
<dbReference type="Gene3D" id="3.30.1490.20">
    <property type="entry name" value="ATP-grasp fold, A domain"/>
    <property type="match status" value="1"/>
</dbReference>
<feature type="binding site" evidence="21">
    <location>
        <position position="321"/>
    </location>
    <ligand>
        <name>Mg(2+)</name>
        <dbReference type="ChEBI" id="CHEBI:18420"/>
        <label>2</label>
    </ligand>
</feature>
<dbReference type="GO" id="GO:0071555">
    <property type="term" value="P:cell wall organization"/>
    <property type="evidence" value="ECO:0007669"/>
    <property type="project" value="UniProtKB-KW"/>
</dbReference>
<dbReference type="InterPro" id="IPR011127">
    <property type="entry name" value="Dala_Dala_lig_N"/>
</dbReference>
<sequence length="381" mass="41969">MQRSRVGVLFGGQSAEHEISILSARNIVAALDQDRFESVLIGISKEGQWLLASETMLLGAGGVLRFARLHNHVPMMIQPHAAHQIFLVEQEKYQERLVSAIDVIFPVLHGPMGEDGTVQGLLEMIGIPYVGSGVLGSAIGMDKDVMKRLLSQAGIPTTSFRTLHAHDFKRDPVSVSYKAIEVGFPLFIKPANSGSSIGIRRVKSQQELQEALEHAFLYDHKVLAEAAISGREIECSVLGGNVPVASLPGELIIKHPDGFYSYHAKYVDETGALLQIPAQLEADQIHRIQTTAIEAFRVLECDGMARVDFFLQADGSLLLNEINTIPGFTNISMYPKLWEATGLPQQQLITRLIDLALERHQKRKALRTSIINKQQLLGSGR</sequence>
<organism evidence="24 25">
    <name type="scientific">Pajaroellobacter abortibovis</name>
    <dbReference type="NCBI Taxonomy" id="1882918"/>
    <lineage>
        <taxon>Bacteria</taxon>
        <taxon>Pseudomonadati</taxon>
        <taxon>Myxococcota</taxon>
        <taxon>Polyangia</taxon>
        <taxon>Polyangiales</taxon>
        <taxon>Polyangiaceae</taxon>
    </lineage>
</organism>
<evidence type="ECO:0000256" key="20">
    <source>
        <dbReference type="PIRSR" id="PIRSR039102-2"/>
    </source>
</evidence>
<feature type="active site" evidence="19">
    <location>
        <position position="332"/>
    </location>
</feature>
<keyword evidence="15 18" id="KW-0961">Cell wall biogenesis/degradation</keyword>
<dbReference type="PROSITE" id="PS50975">
    <property type="entry name" value="ATP_GRASP"/>
    <property type="match status" value="1"/>
</dbReference>
<evidence type="ECO:0000256" key="21">
    <source>
        <dbReference type="PIRSR" id="PIRSR039102-3"/>
    </source>
</evidence>
<feature type="binding site" evidence="21">
    <location>
        <position position="321"/>
    </location>
    <ligand>
        <name>Mg(2+)</name>
        <dbReference type="ChEBI" id="CHEBI:18420"/>
        <label>1</label>
    </ligand>
</feature>
<dbReference type="PANTHER" id="PTHR23132:SF25">
    <property type="entry name" value="D-ALANINE--D-ALANINE LIGASE A"/>
    <property type="match status" value="1"/>
</dbReference>
<dbReference type="NCBIfam" id="TIGR01205">
    <property type="entry name" value="D_ala_D_alaTIGR"/>
    <property type="match status" value="1"/>
</dbReference>
<dbReference type="InterPro" id="IPR013815">
    <property type="entry name" value="ATP_grasp_subdomain_1"/>
</dbReference>
<keyword evidence="11 21" id="KW-0460">Magnesium</keyword>
<dbReference type="Pfam" id="PF01820">
    <property type="entry name" value="Dala_Dala_lig_N"/>
    <property type="match status" value="1"/>
</dbReference>
<keyword evidence="25" id="KW-1185">Reference proteome</keyword>
<dbReference type="Gene3D" id="3.40.50.20">
    <property type="match status" value="1"/>
</dbReference>
<keyword evidence="14 21" id="KW-0464">Manganese</keyword>
<comment type="cofactor">
    <cofactor evidence="1">
        <name>Mn(2+)</name>
        <dbReference type="ChEBI" id="CHEBI:29035"/>
    </cofactor>
</comment>
<dbReference type="PANTHER" id="PTHR23132">
    <property type="entry name" value="D-ALANINE--D-ALANINE LIGASE"/>
    <property type="match status" value="1"/>
</dbReference>
<feature type="binding site" evidence="20">
    <location>
        <begin position="225"/>
        <end position="232"/>
    </location>
    <ligand>
        <name>ATP</name>
        <dbReference type="ChEBI" id="CHEBI:30616"/>
    </ligand>
</feature>
<dbReference type="GO" id="GO:0005829">
    <property type="term" value="C:cytosol"/>
    <property type="evidence" value="ECO:0007669"/>
    <property type="project" value="TreeGrafter"/>
</dbReference>
<feature type="binding site" evidence="21">
    <location>
        <position position="308"/>
    </location>
    <ligand>
        <name>Mg(2+)</name>
        <dbReference type="ChEBI" id="CHEBI:18420"/>
        <label>1</label>
    </ligand>
</feature>